<dbReference type="OrthoDB" id="6288838at2759"/>
<evidence type="ECO:0000313" key="3">
    <source>
        <dbReference type="Proteomes" id="UP000281553"/>
    </source>
</evidence>
<dbReference type="AlphaFoldDB" id="A0A3P7P619"/>
<accession>A0A3P7P619</accession>
<reference evidence="2 3" key="1">
    <citation type="submission" date="2018-11" db="EMBL/GenBank/DDBJ databases">
        <authorList>
            <consortium name="Pathogen Informatics"/>
        </authorList>
    </citation>
    <scope>NUCLEOTIDE SEQUENCE [LARGE SCALE GENOMIC DNA]</scope>
</reference>
<protein>
    <submittedName>
        <fullName evidence="2">Uncharacterized protein</fullName>
    </submittedName>
</protein>
<feature type="compositionally biased region" description="Polar residues" evidence="1">
    <location>
        <begin position="476"/>
        <end position="489"/>
    </location>
</feature>
<evidence type="ECO:0000256" key="1">
    <source>
        <dbReference type="SAM" id="MobiDB-lite"/>
    </source>
</evidence>
<gene>
    <name evidence="2" type="ORF">DILT_LOCUS9357</name>
</gene>
<feature type="region of interest" description="Disordered" evidence="1">
    <location>
        <begin position="1"/>
        <end position="44"/>
    </location>
</feature>
<sequence>MTNTAGRMDTFTQKNETSRPGYQQNDNGSTFTGSHISRKGQSSMYAPQLTRMSELLRTDHCTSKCNTQFNSVYCYGDGPVLESSHKTIQRPRKSTAFDARESNTSASSADKIGSQSVDVTDGGTSKNNKRQKLLAWLKASQAKRDENNRQVFSRWIEKIDNERPKGHLTSHHRPTFYCDQFPQPQMLVSAMQSYPGGSAGVPLIYVGYPPASIPPHAENLTAYNFGQMKSHLFPFGNSIIHSQDHTVPPVMRPLSPTERVGSSVPFKFDPSPSFEPCEVKSPEVNQTRVEADLPQSFEPLSSNDQRSLSSPMAVPTIMPGSSNCNYIDPQMMFFMPYMGYNQGQSPAMPLQNAGAVGDLNNLSPSRLATTFCPSPFVTPDGQMPMFMLGQMNSWYNGTGANQSCNFSIPHSSSKNMSLGICGQYTPNMNRYLYQPAGAGATTEANQPPTSNTPGSNFDFQNWMSALDEIGKDHQRNTVSETSETASTLE</sequence>
<feature type="region of interest" description="Disordered" evidence="1">
    <location>
        <begin position="470"/>
        <end position="489"/>
    </location>
</feature>
<evidence type="ECO:0000313" key="2">
    <source>
        <dbReference type="EMBL" id="VDN13526.1"/>
    </source>
</evidence>
<organism evidence="2 3">
    <name type="scientific">Dibothriocephalus latus</name>
    <name type="common">Fish tapeworm</name>
    <name type="synonym">Diphyllobothrium latum</name>
    <dbReference type="NCBI Taxonomy" id="60516"/>
    <lineage>
        <taxon>Eukaryota</taxon>
        <taxon>Metazoa</taxon>
        <taxon>Spiralia</taxon>
        <taxon>Lophotrochozoa</taxon>
        <taxon>Platyhelminthes</taxon>
        <taxon>Cestoda</taxon>
        <taxon>Eucestoda</taxon>
        <taxon>Diphyllobothriidea</taxon>
        <taxon>Diphyllobothriidae</taxon>
        <taxon>Dibothriocephalus</taxon>
    </lineage>
</organism>
<dbReference type="Proteomes" id="UP000281553">
    <property type="component" value="Unassembled WGS sequence"/>
</dbReference>
<feature type="region of interest" description="Disordered" evidence="1">
    <location>
        <begin position="85"/>
        <end position="126"/>
    </location>
</feature>
<keyword evidence="3" id="KW-1185">Reference proteome</keyword>
<proteinExistence type="predicted"/>
<dbReference type="EMBL" id="UYRU01056609">
    <property type="protein sequence ID" value="VDN13526.1"/>
    <property type="molecule type" value="Genomic_DNA"/>
</dbReference>
<feature type="compositionally biased region" description="Polar residues" evidence="1">
    <location>
        <begin position="102"/>
        <end position="126"/>
    </location>
</feature>
<name>A0A3P7P619_DIBLA</name>